<keyword evidence="2" id="KW-1185">Reference proteome</keyword>
<name>A0A5J6LB22_9GAMM</name>
<gene>
    <name evidence="1" type="primary">tssJ</name>
    <name evidence="1" type="ORF">F5I99_03915</name>
</gene>
<protein>
    <submittedName>
        <fullName evidence="1">Type VI secretion system lipoprotein TssJ</fullName>
    </submittedName>
</protein>
<dbReference type="AlphaFoldDB" id="A0A5J6LB22"/>
<sequence>MICRDFLSRSLVWRMKTNLKSLIMTVSQRWLLLALFSVLSGCSALDAMRIIGSQEGKFFVSVELIADAHLNPSALNQSYPVEVQVFLMERESEFVRADYFEFHNHQAASVSDLAKTVVIRPGSRETILFEIDEYVRFVGVVASFQDIDNATWRDVVQVGDNRGFIGKYLSLNNHVQLHVNLEGKVVTFEK</sequence>
<dbReference type="PANTHER" id="PTHR37625:SF4">
    <property type="entry name" value="OUTER MEMBRANE LIPOPROTEIN"/>
    <property type="match status" value="1"/>
</dbReference>
<dbReference type="Pfam" id="PF12790">
    <property type="entry name" value="T6SS-SciN"/>
    <property type="match status" value="1"/>
</dbReference>
<dbReference type="KEGG" id="nik:F5I99_03915"/>
<reference evidence="1 2" key="1">
    <citation type="submission" date="2019-09" db="EMBL/GenBank/DDBJ databases">
        <title>Nitrincola iocasae sp. nov., a bacterium isolated from the sediment collected at a cold seep field in South China Sea.</title>
        <authorList>
            <person name="Zhang H."/>
            <person name="Wang H."/>
            <person name="Li C."/>
        </authorList>
    </citation>
    <scope>NUCLEOTIDE SEQUENCE [LARGE SCALE GENOMIC DNA]</scope>
    <source>
        <strain evidence="1 2">KXZD1103</strain>
    </source>
</reference>
<accession>A0A5J6LB22</accession>
<proteinExistence type="predicted"/>
<keyword evidence="1" id="KW-0449">Lipoprotein</keyword>
<evidence type="ECO:0000313" key="2">
    <source>
        <dbReference type="Proteomes" id="UP000325606"/>
    </source>
</evidence>
<dbReference type="InterPro" id="IPR038706">
    <property type="entry name" value="Type_VI_SciN-like_sf"/>
</dbReference>
<dbReference type="PANTHER" id="PTHR37625">
    <property type="entry name" value="OUTER MEMBRANE LIPOPROTEIN-RELATED"/>
    <property type="match status" value="1"/>
</dbReference>
<dbReference type="EMBL" id="CP044222">
    <property type="protein sequence ID" value="QEW05700.1"/>
    <property type="molecule type" value="Genomic_DNA"/>
</dbReference>
<dbReference type="NCBIfam" id="TIGR03352">
    <property type="entry name" value="VI_chp_3"/>
    <property type="match status" value="1"/>
</dbReference>
<dbReference type="Gene3D" id="2.60.40.4150">
    <property type="entry name" value="Type VI secretion system, lipoprotein SciN"/>
    <property type="match status" value="1"/>
</dbReference>
<dbReference type="Proteomes" id="UP000325606">
    <property type="component" value="Chromosome"/>
</dbReference>
<evidence type="ECO:0000313" key="1">
    <source>
        <dbReference type="EMBL" id="QEW05700.1"/>
    </source>
</evidence>
<organism evidence="1 2">
    <name type="scientific">Nitrincola iocasae</name>
    <dbReference type="NCBI Taxonomy" id="2614693"/>
    <lineage>
        <taxon>Bacteria</taxon>
        <taxon>Pseudomonadati</taxon>
        <taxon>Pseudomonadota</taxon>
        <taxon>Gammaproteobacteria</taxon>
        <taxon>Oceanospirillales</taxon>
        <taxon>Oceanospirillaceae</taxon>
        <taxon>Nitrincola</taxon>
    </lineage>
</organism>
<dbReference type="InterPro" id="IPR017734">
    <property type="entry name" value="T6SS_SciN"/>
</dbReference>